<reference evidence="1 2" key="1">
    <citation type="submission" date="2017-11" db="EMBL/GenBank/DDBJ databases">
        <title>Comparative genomic analysis of Holospora spp., intranuclear symbionts of paramecia.</title>
        <authorList>
            <person name="Garushyants S.K."/>
            <person name="Beliavskaya A."/>
            <person name="Malko D.B."/>
            <person name="Logacheva M.D."/>
            <person name="Rautian M.S."/>
            <person name="Gelfand M.S."/>
        </authorList>
    </citation>
    <scope>NUCLEOTIDE SEQUENCE [LARGE SCALE GENOMIC DNA]</scope>
    <source>
        <strain evidence="2">02AZ16</strain>
    </source>
</reference>
<name>A0A2S5R8R2_9PROT</name>
<accession>A0A2S5R8R2</accession>
<comment type="caution">
    <text evidence="1">The sequence shown here is derived from an EMBL/GenBank/DDBJ whole genome shotgun (WGS) entry which is preliminary data.</text>
</comment>
<dbReference type="EMBL" id="PHHC01000094">
    <property type="protein sequence ID" value="PPE03572.1"/>
    <property type="molecule type" value="Genomic_DNA"/>
</dbReference>
<dbReference type="Proteomes" id="UP000239425">
    <property type="component" value="Unassembled WGS sequence"/>
</dbReference>
<dbReference type="AlphaFoldDB" id="A0A2S5R8R2"/>
<dbReference type="RefSeq" id="WP_104206990.1">
    <property type="nucleotide sequence ID" value="NZ_PHHC01000094.1"/>
</dbReference>
<evidence type="ECO:0000313" key="1">
    <source>
        <dbReference type="EMBL" id="PPE03572.1"/>
    </source>
</evidence>
<evidence type="ECO:0000313" key="2">
    <source>
        <dbReference type="Proteomes" id="UP000239425"/>
    </source>
</evidence>
<sequence length="175" mass="19541">MKLLITHAILYSLLLTSESYAKRLVTDKSVERAIQLQVPPLIQQQLPGVVDAQLPEEVTAQLPGVVDEKLPDVVDEKLPDVVDEKLPTAVKKEFDDNFYPKVTSDIDTKANELKTVMDDKDTAKANELKTVMDDKDTAKANELFNKIVTRLKDHDIDISDPAVSQPVQSAFQDEL</sequence>
<keyword evidence="2" id="KW-1185">Reference proteome</keyword>
<proteinExistence type="predicted"/>
<organism evidence="1 2">
    <name type="scientific">Holospora curviuscula</name>
    <dbReference type="NCBI Taxonomy" id="1082868"/>
    <lineage>
        <taxon>Bacteria</taxon>
        <taxon>Pseudomonadati</taxon>
        <taxon>Pseudomonadota</taxon>
        <taxon>Alphaproteobacteria</taxon>
        <taxon>Holosporales</taxon>
        <taxon>Holosporaceae</taxon>
        <taxon>Holospora</taxon>
    </lineage>
</organism>
<protein>
    <submittedName>
        <fullName evidence="1">Uncharacterized protein</fullName>
    </submittedName>
</protein>
<gene>
    <name evidence="1" type="ORF">HCUR_00999</name>
</gene>